<dbReference type="KEGG" id="many:MANY_34550"/>
<dbReference type="GO" id="GO:0032259">
    <property type="term" value="P:methylation"/>
    <property type="evidence" value="ECO:0007669"/>
    <property type="project" value="UniProtKB-KW"/>
</dbReference>
<dbReference type="RefSeq" id="WP_407664629.1">
    <property type="nucleotide sequence ID" value="NZ_AP022620.1"/>
</dbReference>
<gene>
    <name evidence="5" type="ORF">MANY_34550</name>
</gene>
<dbReference type="Gene3D" id="3.40.50.150">
    <property type="entry name" value="Vaccinia Virus protein VP39"/>
    <property type="match status" value="1"/>
</dbReference>
<dbReference type="PANTHER" id="PTHR45875">
    <property type="entry name" value="METHYLTRANSFERASE N6AMT1"/>
    <property type="match status" value="1"/>
</dbReference>
<dbReference type="InterPro" id="IPR004557">
    <property type="entry name" value="PrmC-related"/>
</dbReference>
<dbReference type="AlphaFoldDB" id="A0A6N4WC66"/>
<evidence type="ECO:0000313" key="5">
    <source>
        <dbReference type="EMBL" id="BBZ78118.1"/>
    </source>
</evidence>
<comment type="similarity">
    <text evidence="1">Belongs to the eukaryotic/archaeal PrmC-related family.</text>
</comment>
<evidence type="ECO:0000256" key="2">
    <source>
        <dbReference type="ARBA" id="ARBA00022603"/>
    </source>
</evidence>
<dbReference type="InterPro" id="IPR029063">
    <property type="entry name" value="SAM-dependent_MTases_sf"/>
</dbReference>
<proteinExistence type="inferred from homology"/>
<organism evidence="5 6">
    <name type="scientific">Mycolicibacterium anyangense</name>
    <dbReference type="NCBI Taxonomy" id="1431246"/>
    <lineage>
        <taxon>Bacteria</taxon>
        <taxon>Bacillati</taxon>
        <taxon>Actinomycetota</taxon>
        <taxon>Actinomycetes</taxon>
        <taxon>Mycobacteriales</taxon>
        <taxon>Mycobacteriaceae</taxon>
        <taxon>Mycolicibacterium</taxon>
    </lineage>
</organism>
<evidence type="ECO:0000256" key="1">
    <source>
        <dbReference type="ARBA" id="ARBA00006149"/>
    </source>
</evidence>
<dbReference type="SUPFAM" id="SSF53335">
    <property type="entry name" value="S-adenosyl-L-methionine-dependent methyltransferases"/>
    <property type="match status" value="1"/>
</dbReference>
<accession>A0A6N4WC66</accession>
<keyword evidence="6" id="KW-1185">Reference proteome</keyword>
<keyword evidence="4" id="KW-0949">S-adenosyl-L-methionine</keyword>
<protein>
    <submittedName>
        <fullName evidence="5">Methylase</fullName>
    </submittedName>
</protein>
<dbReference type="GO" id="GO:0008276">
    <property type="term" value="F:protein methyltransferase activity"/>
    <property type="evidence" value="ECO:0007669"/>
    <property type="project" value="TreeGrafter"/>
</dbReference>
<dbReference type="EMBL" id="AP022620">
    <property type="protein sequence ID" value="BBZ78118.1"/>
    <property type="molecule type" value="Genomic_DNA"/>
</dbReference>
<keyword evidence="2 5" id="KW-0489">Methyltransferase</keyword>
<dbReference type="GO" id="GO:0035657">
    <property type="term" value="C:eRF1 methyltransferase complex"/>
    <property type="evidence" value="ECO:0007669"/>
    <property type="project" value="TreeGrafter"/>
</dbReference>
<sequence length="231" mass="24473">MTILYPDVQDSVAAATGVYAPQHDSMLLIEAMTVKADVAGRRVLDVCTGSGVVAIAAAQLGARSVAALDICPRAVRSVRANAERAGVRVEAMVGTVTAPLRDAPYDVVVANPPYVPTSPDSHLECIAAEVGPSQAWDAGPDGRMVLDPLCDKAPSLLADGGTMLIVQSEFADADLTVRSLQRGGLRSEIVLTQLIPFGPVLRARARWMERIGMLPVGRREEELVVIRAVKP</sequence>
<dbReference type="InterPro" id="IPR052190">
    <property type="entry name" value="Euk-Arch_PrmC-MTase"/>
</dbReference>
<dbReference type="InterPro" id="IPR002052">
    <property type="entry name" value="DNA_methylase_N6_adenine_CS"/>
</dbReference>
<reference evidence="5 6" key="1">
    <citation type="journal article" date="2019" name="Emerg. Microbes Infect.">
        <title>Comprehensive subspecies identification of 175 nontuberculous mycobacteria species based on 7547 genomic profiles.</title>
        <authorList>
            <person name="Matsumoto Y."/>
            <person name="Kinjo T."/>
            <person name="Motooka D."/>
            <person name="Nabeya D."/>
            <person name="Jung N."/>
            <person name="Uechi K."/>
            <person name="Horii T."/>
            <person name="Iida T."/>
            <person name="Fujita J."/>
            <person name="Nakamura S."/>
        </authorList>
    </citation>
    <scope>NUCLEOTIDE SEQUENCE [LARGE SCALE GENOMIC DNA]</scope>
    <source>
        <strain evidence="5 6">JCM 30275</strain>
    </source>
</reference>
<dbReference type="Proteomes" id="UP000467249">
    <property type="component" value="Chromosome"/>
</dbReference>
<dbReference type="PROSITE" id="PS00092">
    <property type="entry name" value="N6_MTASE"/>
    <property type="match status" value="1"/>
</dbReference>
<evidence type="ECO:0000256" key="4">
    <source>
        <dbReference type="ARBA" id="ARBA00022691"/>
    </source>
</evidence>
<dbReference type="Pfam" id="PF06325">
    <property type="entry name" value="PrmA"/>
    <property type="match status" value="1"/>
</dbReference>
<keyword evidence="3" id="KW-0808">Transferase</keyword>
<dbReference type="NCBIfam" id="TIGR00537">
    <property type="entry name" value="hemK_rel_arch"/>
    <property type="match status" value="1"/>
</dbReference>
<evidence type="ECO:0000313" key="6">
    <source>
        <dbReference type="Proteomes" id="UP000467249"/>
    </source>
</evidence>
<evidence type="ECO:0000256" key="3">
    <source>
        <dbReference type="ARBA" id="ARBA00022679"/>
    </source>
</evidence>
<name>A0A6N4WC66_9MYCO</name>
<dbReference type="GO" id="GO:0008757">
    <property type="term" value="F:S-adenosylmethionine-dependent methyltransferase activity"/>
    <property type="evidence" value="ECO:0007669"/>
    <property type="project" value="TreeGrafter"/>
</dbReference>
<dbReference type="GO" id="GO:0003676">
    <property type="term" value="F:nucleic acid binding"/>
    <property type="evidence" value="ECO:0007669"/>
    <property type="project" value="InterPro"/>
</dbReference>
<dbReference type="PANTHER" id="PTHR45875:SF1">
    <property type="entry name" value="METHYLTRANSFERASE N6AMT1"/>
    <property type="match status" value="1"/>
</dbReference>
<dbReference type="CDD" id="cd02440">
    <property type="entry name" value="AdoMet_MTases"/>
    <property type="match status" value="1"/>
</dbReference>